<accession>A0ABD0RTZ4</accession>
<proteinExistence type="predicted"/>
<feature type="compositionally biased region" description="Low complexity" evidence="1">
    <location>
        <begin position="56"/>
        <end position="70"/>
    </location>
</feature>
<gene>
    <name evidence="2" type="ORF">M9458_005055</name>
</gene>
<dbReference type="PANTHER" id="PTHR23285:SF3">
    <property type="entry name" value="RNA-BINDING PROTEIN MEX3D"/>
    <property type="match status" value="1"/>
</dbReference>
<feature type="compositionally biased region" description="Gly residues" evidence="1">
    <location>
        <begin position="71"/>
        <end position="80"/>
    </location>
</feature>
<name>A0ABD0RTZ4_CIRMR</name>
<evidence type="ECO:0000256" key="1">
    <source>
        <dbReference type="SAM" id="MobiDB-lite"/>
    </source>
</evidence>
<reference evidence="2 3" key="1">
    <citation type="submission" date="2024-05" db="EMBL/GenBank/DDBJ databases">
        <title>Genome sequencing and assembly of Indian major carp, Cirrhinus mrigala (Hamilton, 1822).</title>
        <authorList>
            <person name="Mohindra V."/>
            <person name="Chowdhury L.M."/>
            <person name="Lal K."/>
            <person name="Jena J.K."/>
        </authorList>
    </citation>
    <scope>NUCLEOTIDE SEQUENCE [LARGE SCALE GENOMIC DNA]</scope>
    <source>
        <strain evidence="2">CM1030</strain>
        <tissue evidence="2">Blood</tissue>
    </source>
</reference>
<dbReference type="InterPro" id="IPR047227">
    <property type="entry name" value="MEX3"/>
</dbReference>
<dbReference type="Proteomes" id="UP001529510">
    <property type="component" value="Unassembled WGS sequence"/>
</dbReference>
<dbReference type="AlphaFoldDB" id="A0ABD0RTZ4"/>
<feature type="non-terminal residue" evidence="2">
    <location>
        <position position="1"/>
    </location>
</feature>
<organism evidence="2 3">
    <name type="scientific">Cirrhinus mrigala</name>
    <name type="common">Mrigala</name>
    <dbReference type="NCBI Taxonomy" id="683832"/>
    <lineage>
        <taxon>Eukaryota</taxon>
        <taxon>Metazoa</taxon>
        <taxon>Chordata</taxon>
        <taxon>Craniata</taxon>
        <taxon>Vertebrata</taxon>
        <taxon>Euteleostomi</taxon>
        <taxon>Actinopterygii</taxon>
        <taxon>Neopterygii</taxon>
        <taxon>Teleostei</taxon>
        <taxon>Ostariophysi</taxon>
        <taxon>Cypriniformes</taxon>
        <taxon>Cyprinidae</taxon>
        <taxon>Labeoninae</taxon>
        <taxon>Labeonini</taxon>
        <taxon>Cirrhinus</taxon>
    </lineage>
</organism>
<protein>
    <submittedName>
        <fullName evidence="2">Uncharacterized protein</fullName>
    </submittedName>
</protein>
<feature type="region of interest" description="Disordered" evidence="1">
    <location>
        <begin position="50"/>
        <end position="86"/>
    </location>
</feature>
<sequence>ESRDEDHQEALRFALDQLSLMAMEKVDCLDGTSAGENCNGGGGYVDLQMLEHTSGSRESPSSCSPSPEYYGSGGGGGGYHMAGPHSSILGEQSSVLRKRSVNMTECVPVPTSEHVAEIVGRQGNIY</sequence>
<evidence type="ECO:0000313" key="3">
    <source>
        <dbReference type="Proteomes" id="UP001529510"/>
    </source>
</evidence>
<keyword evidence="3" id="KW-1185">Reference proteome</keyword>
<dbReference type="PANTHER" id="PTHR23285">
    <property type="entry name" value="RING FINGER AND KH DOMAIN CONTAINING PROTEIN 1"/>
    <property type="match status" value="1"/>
</dbReference>
<evidence type="ECO:0000313" key="2">
    <source>
        <dbReference type="EMBL" id="KAL0201868.1"/>
    </source>
</evidence>
<comment type="caution">
    <text evidence="2">The sequence shown here is derived from an EMBL/GenBank/DDBJ whole genome shotgun (WGS) entry which is preliminary data.</text>
</comment>
<dbReference type="EMBL" id="JAMKFB020000002">
    <property type="protein sequence ID" value="KAL0201868.1"/>
    <property type="molecule type" value="Genomic_DNA"/>
</dbReference>